<dbReference type="OrthoDB" id="3017913at2759"/>
<dbReference type="EMBL" id="KZ293669">
    <property type="protein sequence ID" value="PBK89413.1"/>
    <property type="molecule type" value="Genomic_DNA"/>
</dbReference>
<dbReference type="AlphaFoldDB" id="A0A2H3DME9"/>
<proteinExistence type="predicted"/>
<protein>
    <submittedName>
        <fullName evidence="1">Uncharacterized protein</fullName>
    </submittedName>
</protein>
<reference evidence="2" key="1">
    <citation type="journal article" date="2017" name="Nat. Ecol. Evol.">
        <title>Genome expansion and lineage-specific genetic innovations in the forest pathogenic fungi Armillaria.</title>
        <authorList>
            <person name="Sipos G."/>
            <person name="Prasanna A.N."/>
            <person name="Walter M.C."/>
            <person name="O'Connor E."/>
            <person name="Balint B."/>
            <person name="Krizsan K."/>
            <person name="Kiss B."/>
            <person name="Hess J."/>
            <person name="Varga T."/>
            <person name="Slot J."/>
            <person name="Riley R."/>
            <person name="Boka B."/>
            <person name="Rigling D."/>
            <person name="Barry K."/>
            <person name="Lee J."/>
            <person name="Mihaltcheva S."/>
            <person name="LaButti K."/>
            <person name="Lipzen A."/>
            <person name="Waldron R."/>
            <person name="Moloney N.M."/>
            <person name="Sperisen C."/>
            <person name="Kredics L."/>
            <person name="Vagvoelgyi C."/>
            <person name="Patrignani A."/>
            <person name="Fitzpatrick D."/>
            <person name="Nagy I."/>
            <person name="Doyle S."/>
            <person name="Anderson J.B."/>
            <person name="Grigoriev I.V."/>
            <person name="Gueldener U."/>
            <person name="Muensterkoetter M."/>
            <person name="Nagy L.G."/>
        </authorList>
    </citation>
    <scope>NUCLEOTIDE SEQUENCE [LARGE SCALE GENOMIC DNA]</scope>
    <source>
        <strain evidence="2">Ar21-2</strain>
    </source>
</reference>
<gene>
    <name evidence="1" type="ORF">ARMGADRAFT_1015561</name>
</gene>
<accession>A0A2H3DME9</accession>
<evidence type="ECO:0000313" key="2">
    <source>
        <dbReference type="Proteomes" id="UP000217790"/>
    </source>
</evidence>
<keyword evidence="2" id="KW-1185">Reference proteome</keyword>
<organism evidence="1 2">
    <name type="scientific">Armillaria gallica</name>
    <name type="common">Bulbous honey fungus</name>
    <name type="synonym">Armillaria bulbosa</name>
    <dbReference type="NCBI Taxonomy" id="47427"/>
    <lineage>
        <taxon>Eukaryota</taxon>
        <taxon>Fungi</taxon>
        <taxon>Dikarya</taxon>
        <taxon>Basidiomycota</taxon>
        <taxon>Agaricomycotina</taxon>
        <taxon>Agaricomycetes</taxon>
        <taxon>Agaricomycetidae</taxon>
        <taxon>Agaricales</taxon>
        <taxon>Marasmiineae</taxon>
        <taxon>Physalacriaceae</taxon>
        <taxon>Armillaria</taxon>
    </lineage>
</organism>
<dbReference type="InParanoid" id="A0A2H3DME9"/>
<dbReference type="Proteomes" id="UP000217790">
    <property type="component" value="Unassembled WGS sequence"/>
</dbReference>
<name>A0A2H3DME9_ARMGA</name>
<evidence type="ECO:0000313" key="1">
    <source>
        <dbReference type="EMBL" id="PBK89413.1"/>
    </source>
</evidence>
<sequence>MSLFVTVLQSAEGKLASAEDYQQKKSVLCALVAEIEMFKLGMLQLFGKDSNAYRHLLLEEQLASDWLTDVMILHLL</sequence>